<dbReference type="InterPro" id="IPR052744">
    <property type="entry name" value="GPAT/DAPAT"/>
</dbReference>
<keyword evidence="5" id="KW-1185">Reference proteome</keyword>
<feature type="compositionally biased region" description="Basic and acidic residues" evidence="1">
    <location>
        <begin position="1"/>
        <end position="23"/>
    </location>
</feature>
<dbReference type="PANTHER" id="PTHR31605">
    <property type="entry name" value="GLYCEROL-3-PHOSPHATE O-ACYLTRANSFERASE 1"/>
    <property type="match status" value="1"/>
</dbReference>
<dbReference type="SUPFAM" id="SSF69593">
    <property type="entry name" value="Glycerol-3-phosphate (1)-acyltransferase"/>
    <property type="match status" value="1"/>
</dbReference>
<feature type="compositionally biased region" description="Polar residues" evidence="1">
    <location>
        <begin position="135"/>
        <end position="147"/>
    </location>
</feature>
<accession>A0ABY8ERN8</accession>
<evidence type="ECO:0000259" key="3">
    <source>
        <dbReference type="SMART" id="SM00563"/>
    </source>
</evidence>
<keyword evidence="2" id="KW-0812">Transmembrane</keyword>
<feature type="compositionally biased region" description="Polar residues" evidence="1">
    <location>
        <begin position="155"/>
        <end position="182"/>
    </location>
</feature>
<dbReference type="SMART" id="SM00563">
    <property type="entry name" value="PlsC"/>
    <property type="match status" value="1"/>
</dbReference>
<sequence>MAKPRASESNDADRALPAERRPFEALPPTTMLNLGGPDPRASRVSELNGAPPAAANVLNGVPRAESAAPRDESAAPRIEIAAPRNESAAPGIKSAAPRDEGVPRNEIAVPHSEGAVPRDEGAPRNESAAPREESAPQQTESAPQPNESAPLPNESAPQPNKSAIQPNESAVQQSEDAAQPSESAVPRNESAVQQSEDAVPPSAPRAAPLSPPRATSAHAKRPSAPPAVEKQGLVPKPERPTEGTLQYTQYDVVRFLSSLPLPLDRVMPEMIVRGAARVLFAYNLLATDMAYDVLLGFWRGVVNLFFREVQPRSAYRIPRTGPVIFVAAPHHNQFLDPLLLASEVRSGSGRHVSFLIAQKSLERPFVGTIARLFQSISVRRAADSAKQGEGFVTHGKDALHLRGVDTAFTRQLQVHGQIVLDKETGYATGEVVEILSDTEVRLKKELQGDNVDKALRGELRGKEPGAAYKCLPYVDQKEMYASVYECLSNGKCLGIFPEGGSHDRTDLLQLKAGVVIMALGAMANDPRLDVKIVPVGMSYFHPHKFRSRAVVEFGKPLSVPLEYVERFKQGGSGKREAVSQMLDMVYDGLKSVTVRAPDYETLMVIQAARRLIKLPGQHLTLGETVEMNRRFIVGYLENKDRPEVVELRNAVLTYNNHLKQLGLRDHHVDRANRSRLRSLALLLYRLGLVLFWSGCALPGALLNAPITLLAKIVSKRKAKEALAASQVKVHGRDVLATWKVLVSLGVTPVLYGSYAALATWYVRRHTRWAPVHKRFVPLYTMLALPMVSYSTLKFAEVGLDVWKSLPPLFLSLLPGQRRVIAQLQEERAQLATRLHDLIEHLGPQGWGNEDLLSQLPSARAPPASESEAHWRVRKAPVHGAFSHPLNFLDEWVFGWGPGAHASSGGDGPGEDDMGPDYEEALSVYRRKADDVEEAKGASKTPRLRRRSSTEYRQRRTNMSPRSDDTGFSPLLPQHE</sequence>
<dbReference type="InterPro" id="IPR002123">
    <property type="entry name" value="Plipid/glycerol_acylTrfase"/>
</dbReference>
<evidence type="ECO:0000313" key="5">
    <source>
        <dbReference type="Proteomes" id="UP000818624"/>
    </source>
</evidence>
<feature type="compositionally biased region" description="Low complexity" evidence="1">
    <location>
        <begin position="198"/>
        <end position="217"/>
    </location>
</feature>
<organism evidence="4 5">
    <name type="scientific">Malassezia furfur</name>
    <name type="common">Pityriasis versicolor infection agent</name>
    <name type="synonym">Pityrosporum furfur</name>
    <dbReference type="NCBI Taxonomy" id="55194"/>
    <lineage>
        <taxon>Eukaryota</taxon>
        <taxon>Fungi</taxon>
        <taxon>Dikarya</taxon>
        <taxon>Basidiomycota</taxon>
        <taxon>Ustilaginomycotina</taxon>
        <taxon>Malasseziomycetes</taxon>
        <taxon>Malasseziales</taxon>
        <taxon>Malasseziaceae</taxon>
        <taxon>Malassezia</taxon>
    </lineage>
</organism>
<evidence type="ECO:0000256" key="2">
    <source>
        <dbReference type="SAM" id="Phobius"/>
    </source>
</evidence>
<proteinExistence type="predicted"/>
<reference evidence="4 5" key="1">
    <citation type="journal article" date="2020" name="Elife">
        <title>Loss of centromere function drives karyotype evolution in closely related Malassezia species.</title>
        <authorList>
            <person name="Sankaranarayanan S.R."/>
            <person name="Ianiri G."/>
            <person name="Coelho M.A."/>
            <person name="Reza M.H."/>
            <person name="Thimmappa B.C."/>
            <person name="Ganguly P."/>
            <person name="Vadnala R.N."/>
            <person name="Sun S."/>
            <person name="Siddharthan R."/>
            <person name="Tellgren-Roth C."/>
            <person name="Dawson T.L."/>
            <person name="Heitman J."/>
            <person name="Sanyal K."/>
        </authorList>
    </citation>
    <scope>NUCLEOTIDE SEQUENCE [LARGE SCALE GENOMIC DNA]</scope>
    <source>
        <strain evidence="4">CBS14141</strain>
    </source>
</reference>
<name>A0ABY8ERN8_MALFU</name>
<feature type="transmembrane region" description="Helical" evidence="2">
    <location>
        <begin position="682"/>
        <end position="701"/>
    </location>
</feature>
<protein>
    <recommendedName>
        <fullName evidence="3">Phospholipid/glycerol acyltransferase domain-containing protein</fullName>
    </recommendedName>
</protein>
<dbReference type="PANTHER" id="PTHR31605:SF0">
    <property type="entry name" value="GLYCEROL-3-PHOSPHATE O-ACYLTRANSFERASE 1"/>
    <property type="match status" value="1"/>
</dbReference>
<gene>
    <name evidence="4" type="ORF">GLX27_002831</name>
</gene>
<keyword evidence="2" id="KW-1133">Transmembrane helix</keyword>
<keyword evidence="2" id="KW-0472">Membrane</keyword>
<feature type="compositionally biased region" description="Basic and acidic residues" evidence="1">
    <location>
        <begin position="116"/>
        <end position="134"/>
    </location>
</feature>
<feature type="transmembrane region" description="Helical" evidence="2">
    <location>
        <begin position="740"/>
        <end position="762"/>
    </location>
</feature>
<feature type="region of interest" description="Disordered" evidence="1">
    <location>
        <begin position="901"/>
        <end position="975"/>
    </location>
</feature>
<evidence type="ECO:0000313" key="4">
    <source>
        <dbReference type="EMBL" id="WFD48163.1"/>
    </source>
</evidence>
<feature type="domain" description="Phospholipid/glycerol acyltransferase" evidence="3">
    <location>
        <begin position="324"/>
        <end position="540"/>
    </location>
</feature>
<feature type="compositionally biased region" description="Basic and acidic residues" evidence="1">
    <location>
        <begin position="926"/>
        <end position="936"/>
    </location>
</feature>
<evidence type="ECO:0000256" key="1">
    <source>
        <dbReference type="SAM" id="MobiDB-lite"/>
    </source>
</evidence>
<dbReference type="Pfam" id="PF01553">
    <property type="entry name" value="Acyltransferase"/>
    <property type="match status" value="1"/>
</dbReference>
<dbReference type="Proteomes" id="UP000818624">
    <property type="component" value="Chromosome 3"/>
</dbReference>
<feature type="compositionally biased region" description="Acidic residues" evidence="1">
    <location>
        <begin position="908"/>
        <end position="919"/>
    </location>
</feature>
<feature type="region of interest" description="Disordered" evidence="1">
    <location>
        <begin position="1"/>
        <end position="243"/>
    </location>
</feature>
<dbReference type="EMBL" id="CP046236">
    <property type="protein sequence ID" value="WFD48163.1"/>
    <property type="molecule type" value="Genomic_DNA"/>
</dbReference>